<dbReference type="InterPro" id="IPR053925">
    <property type="entry name" value="RecX_HTH_3rd"/>
</dbReference>
<feature type="compositionally biased region" description="Low complexity" evidence="6">
    <location>
        <begin position="95"/>
        <end position="107"/>
    </location>
</feature>
<dbReference type="Proteomes" id="UP001170379">
    <property type="component" value="Unassembled WGS sequence"/>
</dbReference>
<organism evidence="9 10">
    <name type="scientific">Gulosibacter molinativorax</name>
    <dbReference type="NCBI Taxonomy" id="256821"/>
    <lineage>
        <taxon>Bacteria</taxon>
        <taxon>Bacillati</taxon>
        <taxon>Actinomycetota</taxon>
        <taxon>Actinomycetes</taxon>
        <taxon>Micrococcales</taxon>
        <taxon>Microbacteriaceae</taxon>
        <taxon>Gulosibacter</taxon>
    </lineage>
</organism>
<feature type="region of interest" description="Disordered" evidence="6">
    <location>
        <begin position="38"/>
        <end position="120"/>
    </location>
</feature>
<dbReference type="PANTHER" id="PTHR33602">
    <property type="entry name" value="REGULATORY PROTEIN RECX FAMILY PROTEIN"/>
    <property type="match status" value="1"/>
</dbReference>
<dbReference type="InterPro" id="IPR036388">
    <property type="entry name" value="WH-like_DNA-bd_sf"/>
</dbReference>
<evidence type="ECO:0000313" key="9">
    <source>
        <dbReference type="EMBL" id="MDJ1371605.1"/>
    </source>
</evidence>
<dbReference type="InterPro" id="IPR003783">
    <property type="entry name" value="Regulatory_RecX"/>
</dbReference>
<dbReference type="HAMAP" id="MF_01114">
    <property type="entry name" value="RecX"/>
    <property type="match status" value="1"/>
</dbReference>
<feature type="domain" description="RecX third three-helical" evidence="8">
    <location>
        <begin position="222"/>
        <end position="269"/>
    </location>
</feature>
<dbReference type="Pfam" id="PF02631">
    <property type="entry name" value="RecX_HTH2"/>
    <property type="match status" value="1"/>
</dbReference>
<dbReference type="PANTHER" id="PTHR33602:SF1">
    <property type="entry name" value="REGULATORY PROTEIN RECX FAMILY PROTEIN"/>
    <property type="match status" value="1"/>
</dbReference>
<evidence type="ECO:0000256" key="5">
    <source>
        <dbReference type="HAMAP-Rule" id="MF_01114"/>
    </source>
</evidence>
<name>A0ABT7C8W5_9MICO</name>
<accession>A0ABT7C8W5</accession>
<evidence type="ECO:0000256" key="2">
    <source>
        <dbReference type="ARBA" id="ARBA00009695"/>
    </source>
</evidence>
<comment type="subcellular location">
    <subcellularLocation>
        <location evidence="1 5">Cytoplasm</location>
    </subcellularLocation>
</comment>
<evidence type="ECO:0000256" key="4">
    <source>
        <dbReference type="ARBA" id="ARBA00022490"/>
    </source>
</evidence>
<evidence type="ECO:0000259" key="7">
    <source>
        <dbReference type="Pfam" id="PF02631"/>
    </source>
</evidence>
<comment type="caution">
    <text evidence="9">The sequence shown here is derived from an EMBL/GenBank/DDBJ whole genome shotgun (WGS) entry which is preliminary data.</text>
</comment>
<dbReference type="InterPro" id="IPR053924">
    <property type="entry name" value="RecX_HTH_2nd"/>
</dbReference>
<gene>
    <name evidence="5" type="primary">recX</name>
    <name evidence="9" type="ORF">C7K25_09540</name>
</gene>
<dbReference type="Gene3D" id="1.10.10.10">
    <property type="entry name" value="Winged helix-like DNA-binding domain superfamily/Winged helix DNA-binding domain"/>
    <property type="match status" value="2"/>
</dbReference>
<comment type="similarity">
    <text evidence="2 5">Belongs to the RecX family.</text>
</comment>
<evidence type="ECO:0000259" key="8">
    <source>
        <dbReference type="Pfam" id="PF21981"/>
    </source>
</evidence>
<dbReference type="RefSeq" id="WP_051266860.1">
    <property type="nucleotide sequence ID" value="NZ_CP028426.1"/>
</dbReference>
<evidence type="ECO:0000256" key="3">
    <source>
        <dbReference type="ARBA" id="ARBA00018111"/>
    </source>
</evidence>
<evidence type="ECO:0000313" key="10">
    <source>
        <dbReference type="Proteomes" id="UP001170379"/>
    </source>
</evidence>
<feature type="compositionally biased region" description="Basic and acidic residues" evidence="6">
    <location>
        <begin position="69"/>
        <end position="83"/>
    </location>
</feature>
<evidence type="ECO:0000256" key="6">
    <source>
        <dbReference type="SAM" id="MobiDB-lite"/>
    </source>
</evidence>
<dbReference type="Pfam" id="PF21981">
    <property type="entry name" value="RecX_HTH3"/>
    <property type="match status" value="1"/>
</dbReference>
<evidence type="ECO:0000256" key="1">
    <source>
        <dbReference type="ARBA" id="ARBA00004496"/>
    </source>
</evidence>
<dbReference type="EMBL" id="PXVD01000014">
    <property type="protein sequence ID" value="MDJ1371605.1"/>
    <property type="molecule type" value="Genomic_DNA"/>
</dbReference>
<comment type="function">
    <text evidence="5">Modulates RecA activity.</text>
</comment>
<feature type="domain" description="RecX second three-helical" evidence="7">
    <location>
        <begin position="175"/>
        <end position="216"/>
    </location>
</feature>
<reference evidence="9" key="1">
    <citation type="submission" date="2018-03" db="EMBL/GenBank/DDBJ databases">
        <authorList>
            <person name="Nunes O.C."/>
            <person name="Lopes A.R."/>
            <person name="Froufe H."/>
            <person name="Munoz-Merida A."/>
            <person name="Barroso C."/>
            <person name="Egas C."/>
        </authorList>
    </citation>
    <scope>NUCLEOTIDE SEQUENCE</scope>
    <source>
        <strain evidence="9">ON4</strain>
    </source>
</reference>
<feature type="region of interest" description="Disordered" evidence="6">
    <location>
        <begin position="1"/>
        <end position="26"/>
    </location>
</feature>
<sequence length="274" mass="30173">MRNEQDGLAEVIAFPGNKAASGDRQDRLAQLRARMLETENDFVPNAPKDARDGAPEIGPESSETSVTPETRDKRDTRITRDTRPASPGPRFVPTSSLRADSSPSASRHSNVARMPGVSEHDEIDADAANDLLVRALARSPKSVSEADRFLAERTELGAREREAIINRMLDLGYLDDARLAEQLVSGSLSRKGLGHGGMTRELRKRGIDDGIIREALGSMDGDEEFERALELARERAGRFRGLDYETAERRLYGYLARRGFGGEIVRRAVNAALT</sequence>
<keyword evidence="10" id="KW-1185">Reference proteome</keyword>
<protein>
    <recommendedName>
        <fullName evidence="3 5">Regulatory protein RecX</fullName>
    </recommendedName>
</protein>
<proteinExistence type="inferred from homology"/>
<keyword evidence="4 5" id="KW-0963">Cytoplasm</keyword>
<reference evidence="9" key="2">
    <citation type="journal article" date="2022" name="Sci. Rep.">
        <title>In silico prediction of the enzymes involved in the degradation of the herbicide molinate by Gulosibacter molinativorax ON4T.</title>
        <authorList>
            <person name="Lopes A.R."/>
            <person name="Bunin E."/>
            <person name="Viana A.T."/>
            <person name="Froufe H."/>
            <person name="Munoz-Merida A."/>
            <person name="Pinho D."/>
            <person name="Figueiredo J."/>
            <person name="Barroso C."/>
            <person name="Vaz-Moreira I."/>
            <person name="Bellanger X."/>
            <person name="Egas C."/>
            <person name="Nunes O.C."/>
        </authorList>
    </citation>
    <scope>NUCLEOTIDE SEQUENCE</scope>
    <source>
        <strain evidence="9">ON4</strain>
    </source>
</reference>